<dbReference type="Pfam" id="PF25593">
    <property type="entry name" value="GldD_lipo"/>
    <property type="match status" value="1"/>
</dbReference>
<reference evidence="1 2" key="1">
    <citation type="submission" date="2019-09" db="EMBL/GenBank/DDBJ databases">
        <title>Genome sequence and assembly of Taibaiella sp.</title>
        <authorList>
            <person name="Chhetri G."/>
        </authorList>
    </citation>
    <scope>NUCLEOTIDE SEQUENCE [LARGE SCALE GENOMIC DNA]</scope>
    <source>
        <strain evidence="1 2">KVB11</strain>
    </source>
</reference>
<protein>
    <recommendedName>
        <fullName evidence="3">Gliding motility lipoprotein GldD</fullName>
    </recommendedName>
</protein>
<name>A0A5M6CAT1_9BACT</name>
<dbReference type="RefSeq" id="WP_150033781.1">
    <property type="nucleotide sequence ID" value="NZ_VWSH01000004.1"/>
</dbReference>
<accession>A0A5M6CAT1</accession>
<evidence type="ECO:0000313" key="2">
    <source>
        <dbReference type="Proteomes" id="UP000323632"/>
    </source>
</evidence>
<proteinExistence type="predicted"/>
<dbReference type="AlphaFoldDB" id="A0A5M6CAT1"/>
<comment type="caution">
    <text evidence="1">The sequence shown here is derived from an EMBL/GenBank/DDBJ whole genome shotgun (WGS) entry which is preliminary data.</text>
</comment>
<evidence type="ECO:0000313" key="1">
    <source>
        <dbReference type="EMBL" id="KAA5532278.1"/>
    </source>
</evidence>
<sequence length="199" mass="23020">MKFNATKYLLIPAIISFLFASCRPDNPVPKRRGYPRYDFPEHAYQQFDSASFPFSFEYPVYGQLEQDANLNKEENSPYWINVTFKDLNATIYLSYKDINSANTLDKLVEESYRLTEKHDVKADKIDAPQIKTRNGLTGVFYMVGGNAASAYQFFLTDKTKHFIRGALYFNTTPNADSLMPANEFLKKDMEHLVETLKFK</sequence>
<evidence type="ECO:0008006" key="3">
    <source>
        <dbReference type="Google" id="ProtNLM"/>
    </source>
</evidence>
<gene>
    <name evidence="1" type="ORF">F0919_15895</name>
</gene>
<dbReference type="PROSITE" id="PS51257">
    <property type="entry name" value="PROKAR_LIPOPROTEIN"/>
    <property type="match status" value="1"/>
</dbReference>
<dbReference type="Proteomes" id="UP000323632">
    <property type="component" value="Unassembled WGS sequence"/>
</dbReference>
<organism evidence="1 2">
    <name type="scientific">Taibaiella lutea</name>
    <dbReference type="NCBI Taxonomy" id="2608001"/>
    <lineage>
        <taxon>Bacteria</taxon>
        <taxon>Pseudomonadati</taxon>
        <taxon>Bacteroidota</taxon>
        <taxon>Chitinophagia</taxon>
        <taxon>Chitinophagales</taxon>
        <taxon>Chitinophagaceae</taxon>
        <taxon>Taibaiella</taxon>
    </lineage>
</organism>
<dbReference type="EMBL" id="VWSH01000004">
    <property type="protein sequence ID" value="KAA5532278.1"/>
    <property type="molecule type" value="Genomic_DNA"/>
</dbReference>
<dbReference type="InterPro" id="IPR019850">
    <property type="entry name" value="GldD-like"/>
</dbReference>
<keyword evidence="2" id="KW-1185">Reference proteome</keyword>